<evidence type="ECO:0000256" key="2">
    <source>
        <dbReference type="RuleBase" id="RU003875"/>
    </source>
</evidence>
<feature type="domain" description="Ferritin/DPS" evidence="3">
    <location>
        <begin position="27"/>
        <end position="162"/>
    </location>
</feature>
<dbReference type="PRINTS" id="PR01346">
    <property type="entry name" value="HELNAPAPROT"/>
</dbReference>
<evidence type="ECO:0000313" key="4">
    <source>
        <dbReference type="EMBL" id="PRY79564.1"/>
    </source>
</evidence>
<dbReference type="CDD" id="cd01043">
    <property type="entry name" value="DPS"/>
    <property type="match status" value="1"/>
</dbReference>
<comment type="similarity">
    <text evidence="1 2">Belongs to the Dps family.</text>
</comment>
<organism evidence="4 5">
    <name type="scientific">Yoonia maritima</name>
    <dbReference type="NCBI Taxonomy" id="1435347"/>
    <lineage>
        <taxon>Bacteria</taxon>
        <taxon>Pseudomonadati</taxon>
        <taxon>Pseudomonadota</taxon>
        <taxon>Alphaproteobacteria</taxon>
        <taxon>Rhodobacterales</taxon>
        <taxon>Paracoccaceae</taxon>
        <taxon>Yoonia</taxon>
    </lineage>
</organism>
<dbReference type="EMBL" id="PVTP01000002">
    <property type="protein sequence ID" value="PRY79564.1"/>
    <property type="molecule type" value="Genomic_DNA"/>
</dbReference>
<dbReference type="PANTHER" id="PTHR42932:SF3">
    <property type="entry name" value="DNA PROTECTION DURING STARVATION PROTEIN"/>
    <property type="match status" value="1"/>
</dbReference>
<dbReference type="PROSITE" id="PS00818">
    <property type="entry name" value="DPS_1"/>
    <property type="match status" value="1"/>
</dbReference>
<dbReference type="InterPro" id="IPR002177">
    <property type="entry name" value="DPS_DNA-bd"/>
</dbReference>
<dbReference type="SUPFAM" id="SSF47240">
    <property type="entry name" value="Ferritin-like"/>
    <property type="match status" value="1"/>
</dbReference>
<dbReference type="InterPro" id="IPR012347">
    <property type="entry name" value="Ferritin-like"/>
</dbReference>
<dbReference type="InterPro" id="IPR008331">
    <property type="entry name" value="Ferritin_DPS_dom"/>
</dbReference>
<proteinExistence type="inferred from homology"/>
<evidence type="ECO:0000313" key="5">
    <source>
        <dbReference type="Proteomes" id="UP000238007"/>
    </source>
</evidence>
<name>A0A2T0W2W4_9RHOB</name>
<dbReference type="OrthoDB" id="9797687at2"/>
<accession>A0A2T0W2W4</accession>
<dbReference type="InterPro" id="IPR023188">
    <property type="entry name" value="DPS_DNA-bd_CS"/>
</dbReference>
<dbReference type="PIRSF" id="PIRSF005900">
    <property type="entry name" value="Dps"/>
    <property type="match status" value="1"/>
</dbReference>
<dbReference type="GO" id="GO:0003677">
    <property type="term" value="F:DNA binding"/>
    <property type="evidence" value="ECO:0007669"/>
    <property type="project" value="UniProtKB-KW"/>
</dbReference>
<dbReference type="Gene3D" id="1.20.1260.10">
    <property type="match status" value="1"/>
</dbReference>
<dbReference type="GO" id="GO:0016722">
    <property type="term" value="F:oxidoreductase activity, acting on metal ions"/>
    <property type="evidence" value="ECO:0007669"/>
    <property type="project" value="InterPro"/>
</dbReference>
<sequence length="165" mass="17991">MKSVLAEKPQEHDVNTGVCDPKAVADGLSDVLADTYRILIKTHIVHWNVEGPMFYAVHNLTETQYEELFAATDVIAERIRALGHLTHMSSAALLSESVIKDVSSPQSAGDMCQNLAEDHNKIAKRLHDLISAAGDAGDPVTEDLATARSAFHEKAAWMLRSISKS</sequence>
<keyword evidence="4" id="KW-0238">DNA-binding</keyword>
<dbReference type="Pfam" id="PF00210">
    <property type="entry name" value="Ferritin"/>
    <property type="match status" value="1"/>
</dbReference>
<dbReference type="Proteomes" id="UP000238007">
    <property type="component" value="Unassembled WGS sequence"/>
</dbReference>
<dbReference type="RefSeq" id="WP_106354854.1">
    <property type="nucleotide sequence ID" value="NZ_PVTP01000002.1"/>
</dbReference>
<gene>
    <name evidence="4" type="ORF">CLV80_102209</name>
</gene>
<reference evidence="4 5" key="1">
    <citation type="submission" date="2018-03" db="EMBL/GenBank/DDBJ databases">
        <title>Genomic Encyclopedia of Archaeal and Bacterial Type Strains, Phase II (KMG-II): from individual species to whole genera.</title>
        <authorList>
            <person name="Goeker M."/>
        </authorList>
    </citation>
    <scope>NUCLEOTIDE SEQUENCE [LARGE SCALE GENOMIC DNA]</scope>
    <source>
        <strain evidence="4 5">DSM 101533</strain>
    </source>
</reference>
<evidence type="ECO:0000256" key="1">
    <source>
        <dbReference type="ARBA" id="ARBA00009497"/>
    </source>
</evidence>
<dbReference type="GO" id="GO:0008199">
    <property type="term" value="F:ferric iron binding"/>
    <property type="evidence" value="ECO:0007669"/>
    <property type="project" value="InterPro"/>
</dbReference>
<dbReference type="InterPro" id="IPR009078">
    <property type="entry name" value="Ferritin-like_SF"/>
</dbReference>
<evidence type="ECO:0000259" key="3">
    <source>
        <dbReference type="Pfam" id="PF00210"/>
    </source>
</evidence>
<dbReference type="PANTHER" id="PTHR42932">
    <property type="entry name" value="GENERAL STRESS PROTEIN 20U"/>
    <property type="match status" value="1"/>
</dbReference>
<keyword evidence="5" id="KW-1185">Reference proteome</keyword>
<dbReference type="AlphaFoldDB" id="A0A2T0W2W4"/>
<protein>
    <submittedName>
        <fullName evidence="4">Starvation-inducible DNA-binding protein</fullName>
    </submittedName>
</protein>
<comment type="caution">
    <text evidence="4">The sequence shown here is derived from an EMBL/GenBank/DDBJ whole genome shotgun (WGS) entry which is preliminary data.</text>
</comment>